<evidence type="ECO:0000313" key="1">
    <source>
        <dbReference type="EMBL" id="CAB4123361.1"/>
    </source>
</evidence>
<gene>
    <name evidence="1" type="ORF">UFOVP41_38</name>
</gene>
<name>A0A6J5KNH0_9CAUD</name>
<organism evidence="1">
    <name type="scientific">uncultured Caudovirales phage</name>
    <dbReference type="NCBI Taxonomy" id="2100421"/>
    <lineage>
        <taxon>Viruses</taxon>
        <taxon>Duplodnaviria</taxon>
        <taxon>Heunggongvirae</taxon>
        <taxon>Uroviricota</taxon>
        <taxon>Caudoviricetes</taxon>
        <taxon>Peduoviridae</taxon>
        <taxon>Maltschvirus</taxon>
        <taxon>Maltschvirus maltsch</taxon>
    </lineage>
</organism>
<sequence>MADKFFKETKAHEKREEKEQITLRNTVYDLKKELKKHEKEPMGKAHPAK</sequence>
<protein>
    <submittedName>
        <fullName evidence="1">Uncharacterized protein</fullName>
    </submittedName>
</protein>
<dbReference type="EMBL" id="LR796168">
    <property type="protein sequence ID" value="CAB4123361.1"/>
    <property type="molecule type" value="Genomic_DNA"/>
</dbReference>
<accession>A0A6J5KNH0</accession>
<proteinExistence type="predicted"/>
<reference evidence="1" key="1">
    <citation type="submission" date="2020-04" db="EMBL/GenBank/DDBJ databases">
        <authorList>
            <person name="Chiriac C."/>
            <person name="Salcher M."/>
            <person name="Ghai R."/>
            <person name="Kavagutti S V."/>
        </authorList>
    </citation>
    <scope>NUCLEOTIDE SEQUENCE</scope>
</reference>